<evidence type="ECO:0000313" key="2">
    <source>
        <dbReference type="Proteomes" id="UP001303046"/>
    </source>
</evidence>
<dbReference type="EMBL" id="JAVFWL010000003">
    <property type="protein sequence ID" value="KAK6743596.1"/>
    <property type="molecule type" value="Genomic_DNA"/>
</dbReference>
<gene>
    <name evidence="1" type="primary">Necator_chrIII.g11476</name>
    <name evidence="1" type="ORF">RB195_010711</name>
</gene>
<comment type="caution">
    <text evidence="1">The sequence shown here is derived from an EMBL/GenBank/DDBJ whole genome shotgun (WGS) entry which is preliminary data.</text>
</comment>
<proteinExistence type="predicted"/>
<protein>
    <submittedName>
        <fullName evidence="1">Uncharacterized protein</fullName>
    </submittedName>
</protein>
<reference evidence="1 2" key="1">
    <citation type="submission" date="2023-08" db="EMBL/GenBank/DDBJ databases">
        <title>A Necator americanus chromosomal reference genome.</title>
        <authorList>
            <person name="Ilik V."/>
            <person name="Petrzelkova K.J."/>
            <person name="Pardy F."/>
            <person name="Fuh T."/>
            <person name="Niatou-Singa F.S."/>
            <person name="Gouil Q."/>
            <person name="Baker L."/>
            <person name="Ritchie M.E."/>
            <person name="Jex A.R."/>
            <person name="Gazzola D."/>
            <person name="Li H."/>
            <person name="Toshio Fujiwara R."/>
            <person name="Zhan B."/>
            <person name="Aroian R.V."/>
            <person name="Pafco B."/>
            <person name="Schwarz E.M."/>
        </authorList>
    </citation>
    <scope>NUCLEOTIDE SEQUENCE [LARGE SCALE GENOMIC DNA]</scope>
    <source>
        <strain evidence="1 2">Aroian</strain>
        <tissue evidence="1">Whole animal</tissue>
    </source>
</reference>
<keyword evidence="2" id="KW-1185">Reference proteome</keyword>
<dbReference type="Proteomes" id="UP001303046">
    <property type="component" value="Unassembled WGS sequence"/>
</dbReference>
<name>A0ABR1D0G0_NECAM</name>
<sequence length="95" mass="10402">MGNSRKESDVVDALNSFGDTPSLSYPISNGNGEMAVEKLYPSSVSIVANGMSNASYFSAWEILPKDVAPLYIAVQRPELLPRHYEGGKPLWKGRK</sequence>
<evidence type="ECO:0000313" key="1">
    <source>
        <dbReference type="EMBL" id="KAK6743596.1"/>
    </source>
</evidence>
<accession>A0ABR1D0G0</accession>
<organism evidence="1 2">
    <name type="scientific">Necator americanus</name>
    <name type="common">Human hookworm</name>
    <dbReference type="NCBI Taxonomy" id="51031"/>
    <lineage>
        <taxon>Eukaryota</taxon>
        <taxon>Metazoa</taxon>
        <taxon>Ecdysozoa</taxon>
        <taxon>Nematoda</taxon>
        <taxon>Chromadorea</taxon>
        <taxon>Rhabditida</taxon>
        <taxon>Rhabditina</taxon>
        <taxon>Rhabditomorpha</taxon>
        <taxon>Strongyloidea</taxon>
        <taxon>Ancylostomatidae</taxon>
        <taxon>Bunostominae</taxon>
        <taxon>Necator</taxon>
    </lineage>
</organism>